<evidence type="ECO:0000256" key="1">
    <source>
        <dbReference type="SAM" id="Phobius"/>
    </source>
</evidence>
<dbReference type="AlphaFoldDB" id="A0A285TU66"/>
<evidence type="ECO:0000313" key="2">
    <source>
        <dbReference type="EMBL" id="SOC26914.1"/>
    </source>
</evidence>
<name>A0A285TU66_9HYPH</name>
<keyword evidence="1" id="KW-1133">Transmembrane helix</keyword>
<protein>
    <submittedName>
        <fullName evidence="2">Uncharacterized protein</fullName>
    </submittedName>
</protein>
<feature type="transmembrane region" description="Helical" evidence="1">
    <location>
        <begin position="40"/>
        <end position="58"/>
    </location>
</feature>
<gene>
    <name evidence="2" type="ORF">SAMN05421512_11721</name>
</gene>
<sequence>MRGWRTLIVNALIALLPIVAEVLRLLEGFDWTWYLEPRDALWAMLIVGLLNIFLRRITTTRIGGGE</sequence>
<keyword evidence="3" id="KW-1185">Reference proteome</keyword>
<dbReference type="OrthoDB" id="7867385at2"/>
<evidence type="ECO:0000313" key="3">
    <source>
        <dbReference type="Proteomes" id="UP000219331"/>
    </source>
</evidence>
<organism evidence="2 3">
    <name type="scientific">Stappia indica</name>
    <dbReference type="NCBI Taxonomy" id="538381"/>
    <lineage>
        <taxon>Bacteria</taxon>
        <taxon>Pseudomonadati</taxon>
        <taxon>Pseudomonadota</taxon>
        <taxon>Alphaproteobacteria</taxon>
        <taxon>Hyphomicrobiales</taxon>
        <taxon>Stappiaceae</taxon>
        <taxon>Stappia</taxon>
    </lineage>
</organism>
<dbReference type="RefSeq" id="WP_097176620.1">
    <property type="nucleotide sequence ID" value="NZ_OBML01000017.1"/>
</dbReference>
<keyword evidence="1" id="KW-0812">Transmembrane</keyword>
<keyword evidence="1" id="KW-0472">Membrane</keyword>
<dbReference type="EMBL" id="OBML01000017">
    <property type="protein sequence ID" value="SOC26914.1"/>
    <property type="molecule type" value="Genomic_DNA"/>
</dbReference>
<dbReference type="Proteomes" id="UP000219331">
    <property type="component" value="Unassembled WGS sequence"/>
</dbReference>
<accession>A0A285TU66</accession>
<proteinExistence type="predicted"/>
<reference evidence="2 3" key="1">
    <citation type="submission" date="2017-08" db="EMBL/GenBank/DDBJ databases">
        <authorList>
            <person name="de Groot N.N."/>
        </authorList>
    </citation>
    <scope>NUCLEOTIDE SEQUENCE [LARGE SCALE GENOMIC DNA]</scope>
    <source>
        <strain evidence="2 3">USBA 352</strain>
    </source>
</reference>